<accession>A0A6N9NGN3</accession>
<dbReference type="Gene3D" id="3.40.50.2300">
    <property type="match status" value="1"/>
</dbReference>
<protein>
    <submittedName>
        <fullName evidence="4">Response regulator</fullName>
    </submittedName>
</protein>
<dbReference type="PROSITE" id="PS50110">
    <property type="entry name" value="RESPONSE_REGULATORY"/>
    <property type="match status" value="1"/>
</dbReference>
<dbReference type="EMBL" id="WWNE01000003">
    <property type="protein sequence ID" value="NBG64982.1"/>
    <property type="molecule type" value="Genomic_DNA"/>
</dbReference>
<dbReference type="GO" id="GO:0000160">
    <property type="term" value="P:phosphorelay signal transduction system"/>
    <property type="evidence" value="ECO:0007669"/>
    <property type="project" value="InterPro"/>
</dbReference>
<comment type="caution">
    <text evidence="4">The sequence shown here is derived from an EMBL/GenBank/DDBJ whole genome shotgun (WGS) entry which is preliminary data.</text>
</comment>
<sequence>MEIKKKILIIEDDSLTLLVLKNLLSNRNFEILALNDGRHYKQKMEGVEAVIIDCGLPFTSGEDIALEIKNSHPSTKIILTSVSSVEKLKPETKNVINGFIGKPYNSEKIDDLFTLIF</sequence>
<dbReference type="SUPFAM" id="SSF52172">
    <property type="entry name" value="CheY-like"/>
    <property type="match status" value="1"/>
</dbReference>
<feature type="domain" description="Response regulatory" evidence="3">
    <location>
        <begin position="6"/>
        <end position="117"/>
    </location>
</feature>
<gene>
    <name evidence="4" type="ORF">GQN54_02560</name>
</gene>
<dbReference type="InterPro" id="IPR011006">
    <property type="entry name" value="CheY-like_superfamily"/>
</dbReference>
<reference evidence="4 5" key="1">
    <citation type="submission" date="2019-12" db="EMBL/GenBank/DDBJ databases">
        <authorList>
            <person name="Zhao J."/>
        </authorList>
    </citation>
    <scope>NUCLEOTIDE SEQUENCE [LARGE SCALE GENOMIC DNA]</scope>
    <source>
        <strain evidence="4 5">S-15</strain>
    </source>
</reference>
<dbReference type="PANTHER" id="PTHR44591">
    <property type="entry name" value="STRESS RESPONSE REGULATOR PROTEIN 1"/>
    <property type="match status" value="1"/>
</dbReference>
<feature type="modified residue" description="4-aspartylphosphate" evidence="2">
    <location>
        <position position="53"/>
    </location>
</feature>
<evidence type="ECO:0000256" key="1">
    <source>
        <dbReference type="ARBA" id="ARBA00022553"/>
    </source>
</evidence>
<dbReference type="Pfam" id="PF00072">
    <property type="entry name" value="Response_reg"/>
    <property type="match status" value="1"/>
</dbReference>
<dbReference type="RefSeq" id="WP_160631644.1">
    <property type="nucleotide sequence ID" value="NZ_WWNE01000003.1"/>
</dbReference>
<keyword evidence="5" id="KW-1185">Reference proteome</keyword>
<dbReference type="PANTHER" id="PTHR44591:SF3">
    <property type="entry name" value="RESPONSE REGULATORY DOMAIN-CONTAINING PROTEIN"/>
    <property type="match status" value="1"/>
</dbReference>
<dbReference type="SMART" id="SM00448">
    <property type="entry name" value="REC"/>
    <property type="match status" value="1"/>
</dbReference>
<name>A0A6N9NGN3_9FLAO</name>
<evidence type="ECO:0000313" key="5">
    <source>
        <dbReference type="Proteomes" id="UP000470771"/>
    </source>
</evidence>
<dbReference type="InterPro" id="IPR001789">
    <property type="entry name" value="Sig_transdc_resp-reg_receiver"/>
</dbReference>
<keyword evidence="1 2" id="KW-0597">Phosphoprotein</keyword>
<organism evidence="4 5">
    <name type="scientific">Acidiluteibacter ferrifornacis</name>
    <dbReference type="NCBI Taxonomy" id="2692424"/>
    <lineage>
        <taxon>Bacteria</taxon>
        <taxon>Pseudomonadati</taxon>
        <taxon>Bacteroidota</taxon>
        <taxon>Flavobacteriia</taxon>
        <taxon>Flavobacteriales</taxon>
        <taxon>Cryomorphaceae</taxon>
        <taxon>Acidiluteibacter</taxon>
    </lineage>
</organism>
<dbReference type="Proteomes" id="UP000470771">
    <property type="component" value="Unassembled WGS sequence"/>
</dbReference>
<proteinExistence type="predicted"/>
<evidence type="ECO:0000259" key="3">
    <source>
        <dbReference type="PROSITE" id="PS50110"/>
    </source>
</evidence>
<dbReference type="AlphaFoldDB" id="A0A6N9NGN3"/>
<dbReference type="InterPro" id="IPR050595">
    <property type="entry name" value="Bact_response_regulator"/>
</dbReference>
<evidence type="ECO:0000313" key="4">
    <source>
        <dbReference type="EMBL" id="NBG64982.1"/>
    </source>
</evidence>
<evidence type="ECO:0000256" key="2">
    <source>
        <dbReference type="PROSITE-ProRule" id="PRU00169"/>
    </source>
</evidence>